<evidence type="ECO:0000313" key="1">
    <source>
        <dbReference type="EMBL" id="JAP11224.1"/>
    </source>
</evidence>
<dbReference type="AlphaFoldDB" id="A0A0V0GT05"/>
<sequence>KQHWVDRVGYLLHISHPYTALSLLPIHTRHSSPTQRRKSVGIQVYFCCLSLKSFCFSSFPSCLKGIFKVFVYIAVTLA</sequence>
<name>A0A0V0GT05_SOLCH</name>
<proteinExistence type="predicted"/>
<accession>A0A0V0GT05</accession>
<organism evidence="1">
    <name type="scientific">Solanum chacoense</name>
    <name type="common">Chaco potato</name>
    <dbReference type="NCBI Taxonomy" id="4108"/>
    <lineage>
        <taxon>Eukaryota</taxon>
        <taxon>Viridiplantae</taxon>
        <taxon>Streptophyta</taxon>
        <taxon>Embryophyta</taxon>
        <taxon>Tracheophyta</taxon>
        <taxon>Spermatophyta</taxon>
        <taxon>Magnoliopsida</taxon>
        <taxon>eudicotyledons</taxon>
        <taxon>Gunneridae</taxon>
        <taxon>Pentapetalae</taxon>
        <taxon>asterids</taxon>
        <taxon>lamiids</taxon>
        <taxon>Solanales</taxon>
        <taxon>Solanaceae</taxon>
        <taxon>Solanoideae</taxon>
        <taxon>Solaneae</taxon>
        <taxon>Solanum</taxon>
    </lineage>
</organism>
<protein>
    <submittedName>
        <fullName evidence="1">Putative ovule protein</fullName>
    </submittedName>
</protein>
<dbReference type="EMBL" id="GEDG01031710">
    <property type="protein sequence ID" value="JAP11224.1"/>
    <property type="molecule type" value="Transcribed_RNA"/>
</dbReference>
<feature type="non-terminal residue" evidence="1">
    <location>
        <position position="1"/>
    </location>
</feature>
<reference evidence="1" key="1">
    <citation type="submission" date="2015-12" db="EMBL/GenBank/DDBJ databases">
        <title>Gene expression during late stages of embryo sac development: a critical building block for successful pollen-pistil interactions.</title>
        <authorList>
            <person name="Liu Y."/>
            <person name="Joly V."/>
            <person name="Sabar M."/>
            <person name="Matton D.P."/>
        </authorList>
    </citation>
    <scope>NUCLEOTIDE SEQUENCE</scope>
</reference>